<feature type="domain" description="Endonuclease/exonuclease/phosphatase" evidence="7">
    <location>
        <begin position="4"/>
        <end position="231"/>
    </location>
</feature>
<dbReference type="InterPro" id="IPR037493">
    <property type="entry name" value="ExoIII-like"/>
</dbReference>
<gene>
    <name evidence="8" type="primary">xth</name>
    <name evidence="8" type="ORF">GCM10011348_46980</name>
</gene>
<evidence type="ECO:0000256" key="4">
    <source>
        <dbReference type="ARBA" id="ARBA00022842"/>
    </source>
</evidence>
<sequence length="258" mass="29964">MRVITFNTQGIEQAADKGFFDWMVQQDADVVCLQNLRAKEYQLDGDRYHPDGYNAYFFDAFEDGYSGVAIYTRELPKAIMTGLGFELCDFHGRFIQADFDKVSVASMSVPSGLKSPEAQATKEEYLELLMGHLKKTLRKRRDFIFCGTYHIAHKAIDLSNWYVNQSVSGFLPHEREWMEEVLGEMGYIDAFRRVNKAERQYTWWPDYNRAWTLNEGARLDYQLATPNLRNSVKAARIYRDEQFSEHAPVIIDYEIGGK</sequence>
<evidence type="ECO:0000313" key="8">
    <source>
        <dbReference type="EMBL" id="GGO89371.1"/>
    </source>
</evidence>
<dbReference type="InterPro" id="IPR005135">
    <property type="entry name" value="Endo/exonuclease/phosphatase"/>
</dbReference>
<evidence type="ECO:0000256" key="5">
    <source>
        <dbReference type="PIRSR" id="PIRSR604808-2"/>
    </source>
</evidence>
<dbReference type="PROSITE" id="PS51435">
    <property type="entry name" value="AP_NUCLEASE_F1_4"/>
    <property type="match status" value="1"/>
</dbReference>
<dbReference type="SUPFAM" id="SSF56219">
    <property type="entry name" value="DNase I-like"/>
    <property type="match status" value="1"/>
</dbReference>
<comment type="cofactor">
    <cofactor evidence="5">
        <name>Mg(2+)</name>
        <dbReference type="ChEBI" id="CHEBI:18420"/>
    </cofactor>
    <cofactor evidence="5">
        <name>Mn(2+)</name>
        <dbReference type="ChEBI" id="CHEBI:29035"/>
    </cofactor>
    <text evidence="5">Probably binds two magnesium or manganese ions per subunit.</text>
</comment>
<dbReference type="PANTHER" id="PTHR43250:SF2">
    <property type="entry name" value="EXODEOXYRIBONUCLEASE III"/>
    <property type="match status" value="1"/>
</dbReference>
<dbReference type="CDD" id="cd10281">
    <property type="entry name" value="Nape_like_AP-endo"/>
    <property type="match status" value="1"/>
</dbReference>
<dbReference type="AlphaFoldDB" id="A0A917ZQ75"/>
<dbReference type="GO" id="GO:0008311">
    <property type="term" value="F:double-stranded DNA 3'-5' DNA exonuclease activity"/>
    <property type="evidence" value="ECO:0007669"/>
    <property type="project" value="InterPro"/>
</dbReference>
<keyword evidence="3" id="KW-0378">Hydrolase</keyword>
<name>A0A917ZQ75_9GAMM</name>
<dbReference type="EMBL" id="BMLT01000023">
    <property type="protein sequence ID" value="GGO89371.1"/>
    <property type="molecule type" value="Genomic_DNA"/>
</dbReference>
<feature type="site" description="Interaction with DNA substrate" evidence="6">
    <location>
        <position position="246"/>
    </location>
</feature>
<feature type="site" description="Important for catalytic activity" evidence="6">
    <location>
        <position position="220"/>
    </location>
</feature>
<dbReference type="RefSeq" id="WP_188863088.1">
    <property type="nucleotide sequence ID" value="NZ_BMLT01000023.1"/>
</dbReference>
<evidence type="ECO:0000256" key="6">
    <source>
        <dbReference type="PIRSR" id="PIRSR604808-3"/>
    </source>
</evidence>
<keyword evidence="9" id="KW-1185">Reference proteome</keyword>
<feature type="binding site" evidence="5">
    <location>
        <position position="246"/>
    </location>
    <ligand>
        <name>Mg(2+)</name>
        <dbReference type="ChEBI" id="CHEBI:18420"/>
        <label>1</label>
    </ligand>
</feature>
<comment type="similarity">
    <text evidence="1">Belongs to the DNA repair enzymes AP/ExoA family.</text>
</comment>
<evidence type="ECO:0000256" key="3">
    <source>
        <dbReference type="ARBA" id="ARBA00022801"/>
    </source>
</evidence>
<dbReference type="InterPro" id="IPR036691">
    <property type="entry name" value="Endo/exonu/phosph_ase_sf"/>
</dbReference>
<evidence type="ECO:0000256" key="2">
    <source>
        <dbReference type="ARBA" id="ARBA00022723"/>
    </source>
</evidence>
<evidence type="ECO:0000313" key="9">
    <source>
        <dbReference type="Proteomes" id="UP000599578"/>
    </source>
</evidence>
<evidence type="ECO:0000259" key="7">
    <source>
        <dbReference type="Pfam" id="PF03372"/>
    </source>
</evidence>
<dbReference type="NCBIfam" id="TIGR00195">
    <property type="entry name" value="exoDNase_III"/>
    <property type="match status" value="1"/>
</dbReference>
<dbReference type="NCBIfam" id="TIGR00633">
    <property type="entry name" value="xth"/>
    <property type="match status" value="1"/>
</dbReference>
<organism evidence="8 9">
    <name type="scientific">Marinobacterium nitratireducens</name>
    <dbReference type="NCBI Taxonomy" id="518897"/>
    <lineage>
        <taxon>Bacteria</taxon>
        <taxon>Pseudomonadati</taxon>
        <taxon>Pseudomonadota</taxon>
        <taxon>Gammaproteobacteria</taxon>
        <taxon>Oceanospirillales</taxon>
        <taxon>Oceanospirillaceae</taxon>
        <taxon>Marinobacterium</taxon>
    </lineage>
</organism>
<dbReference type="Pfam" id="PF03372">
    <property type="entry name" value="Exo_endo_phos"/>
    <property type="match status" value="1"/>
</dbReference>
<comment type="caution">
    <text evidence="8">The sequence shown here is derived from an EMBL/GenBank/DDBJ whole genome shotgun (WGS) entry which is preliminary data.</text>
</comment>
<feature type="binding site" evidence="5">
    <location>
        <position position="7"/>
    </location>
    <ligand>
        <name>Mg(2+)</name>
        <dbReference type="ChEBI" id="CHEBI:18420"/>
        <label>1</label>
    </ligand>
</feature>
<dbReference type="GO" id="GO:0046872">
    <property type="term" value="F:metal ion binding"/>
    <property type="evidence" value="ECO:0007669"/>
    <property type="project" value="UniProtKB-KW"/>
</dbReference>
<dbReference type="GO" id="GO:0006281">
    <property type="term" value="P:DNA repair"/>
    <property type="evidence" value="ECO:0007669"/>
    <property type="project" value="InterPro"/>
</dbReference>
<keyword evidence="5" id="KW-0464">Manganese</keyword>
<dbReference type="Proteomes" id="UP000599578">
    <property type="component" value="Unassembled WGS sequence"/>
</dbReference>
<dbReference type="PANTHER" id="PTHR43250">
    <property type="entry name" value="EXODEOXYRIBONUCLEASE III"/>
    <property type="match status" value="1"/>
</dbReference>
<proteinExistence type="inferred from homology"/>
<keyword evidence="2 5" id="KW-0479">Metal-binding</keyword>
<dbReference type="InterPro" id="IPR004808">
    <property type="entry name" value="AP_endonuc_1"/>
</dbReference>
<protein>
    <submittedName>
        <fullName evidence="8">Exodeoxyribonuclease III</fullName>
    </submittedName>
</protein>
<accession>A0A917ZQ75</accession>
<evidence type="ECO:0000256" key="1">
    <source>
        <dbReference type="ARBA" id="ARBA00007092"/>
    </source>
</evidence>
<keyword evidence="4 5" id="KW-0460">Magnesium</keyword>
<dbReference type="Gene3D" id="3.60.10.10">
    <property type="entry name" value="Endonuclease/exonuclease/phosphatase"/>
    <property type="match status" value="1"/>
</dbReference>
<reference evidence="8 9" key="1">
    <citation type="journal article" date="2014" name="Int. J. Syst. Evol. Microbiol.">
        <title>Complete genome sequence of Corynebacterium casei LMG S-19264T (=DSM 44701T), isolated from a smear-ripened cheese.</title>
        <authorList>
            <consortium name="US DOE Joint Genome Institute (JGI-PGF)"/>
            <person name="Walter F."/>
            <person name="Albersmeier A."/>
            <person name="Kalinowski J."/>
            <person name="Ruckert C."/>
        </authorList>
    </citation>
    <scope>NUCLEOTIDE SEQUENCE [LARGE SCALE GENOMIC DNA]</scope>
    <source>
        <strain evidence="8 9">CGMCC 1.7286</strain>
    </source>
</reference>